<feature type="domain" description="Type II methyltransferase M.TaqI-like" evidence="7">
    <location>
        <begin position="344"/>
        <end position="559"/>
    </location>
</feature>
<keyword evidence="2 8" id="KW-0489">Methyltransferase</keyword>
<evidence type="ECO:0000313" key="8">
    <source>
        <dbReference type="EMBL" id="WEG35253.1"/>
    </source>
</evidence>
<organism evidence="8 9">
    <name type="scientific">Amygdalobacter indicium</name>
    <dbReference type="NCBI Taxonomy" id="3029272"/>
    <lineage>
        <taxon>Bacteria</taxon>
        <taxon>Bacillati</taxon>
        <taxon>Bacillota</taxon>
        <taxon>Clostridia</taxon>
        <taxon>Eubacteriales</taxon>
        <taxon>Oscillospiraceae</taxon>
        <taxon>Amygdalobacter</taxon>
    </lineage>
</organism>
<dbReference type="PANTHER" id="PTHR33841">
    <property type="entry name" value="DNA METHYLTRANSFERASE YEEA-RELATED"/>
    <property type="match status" value="1"/>
</dbReference>
<evidence type="ECO:0000256" key="6">
    <source>
        <dbReference type="SAM" id="Coils"/>
    </source>
</evidence>
<evidence type="ECO:0000256" key="4">
    <source>
        <dbReference type="ARBA" id="ARBA00022691"/>
    </source>
</evidence>
<keyword evidence="6" id="KW-0175">Coiled coil</keyword>
<dbReference type="InterPro" id="IPR002052">
    <property type="entry name" value="DNA_methylase_N6_adenine_CS"/>
</dbReference>
<dbReference type="InterPro" id="IPR011639">
    <property type="entry name" value="MethylTrfase_TaqI-like_dom"/>
</dbReference>
<reference evidence="8 9" key="1">
    <citation type="submission" date="2023-02" db="EMBL/GenBank/DDBJ databases">
        <title>Novel Oscillospiraceae bacterial genomes.</title>
        <authorList>
            <person name="Srinivasan S."/>
            <person name="Austin M.N."/>
            <person name="Fiedler T.L."/>
            <person name="Strenk S.M."/>
            <person name="Agnew K.J."/>
            <person name="Nagana Gowda G.A."/>
            <person name="Raftery D."/>
            <person name="Beamer M.A."/>
            <person name="Achilles S.L."/>
            <person name="Wiesenfeld H.C."/>
            <person name="Fredricks D.N."/>
            <person name="Hillier S.L."/>
        </authorList>
    </citation>
    <scope>NUCLEOTIDE SEQUENCE [LARGE SCALE GENOMIC DNA]</scope>
    <source>
        <strain evidence="8 9">CHIC02 1186E3-8</strain>
    </source>
</reference>
<evidence type="ECO:0000256" key="5">
    <source>
        <dbReference type="ARBA" id="ARBA00047942"/>
    </source>
</evidence>
<dbReference type="InterPro" id="IPR029063">
    <property type="entry name" value="SAM-dependent_MTases_sf"/>
</dbReference>
<dbReference type="RefSeq" id="WP_315571331.1">
    <property type="nucleotide sequence ID" value="NZ_CP118868.1"/>
</dbReference>
<keyword evidence="9" id="KW-1185">Reference proteome</keyword>
<evidence type="ECO:0000256" key="1">
    <source>
        <dbReference type="ARBA" id="ARBA00011900"/>
    </source>
</evidence>
<dbReference type="EC" id="2.1.1.72" evidence="1"/>
<evidence type="ECO:0000256" key="2">
    <source>
        <dbReference type="ARBA" id="ARBA00022603"/>
    </source>
</evidence>
<dbReference type="EMBL" id="CP118868">
    <property type="protein sequence ID" value="WEG35253.1"/>
    <property type="molecule type" value="Genomic_DNA"/>
</dbReference>
<dbReference type="Proteomes" id="UP001220478">
    <property type="component" value="Chromosome"/>
</dbReference>
<accession>A0ABY8C7C8</accession>
<evidence type="ECO:0000256" key="3">
    <source>
        <dbReference type="ARBA" id="ARBA00022679"/>
    </source>
</evidence>
<dbReference type="SUPFAM" id="SSF53335">
    <property type="entry name" value="S-adenosyl-L-methionine-dependent methyltransferases"/>
    <property type="match status" value="1"/>
</dbReference>
<protein>
    <recommendedName>
        <fullName evidence="1">site-specific DNA-methyltransferase (adenine-specific)</fullName>
        <ecNumber evidence="1">2.1.1.72</ecNumber>
    </recommendedName>
</protein>
<dbReference type="Gene3D" id="3.40.50.150">
    <property type="entry name" value="Vaccinia Virus protein VP39"/>
    <property type="match status" value="1"/>
</dbReference>
<feature type="coiled-coil region" evidence="6">
    <location>
        <begin position="1150"/>
        <end position="1187"/>
    </location>
</feature>
<evidence type="ECO:0000259" key="7">
    <source>
        <dbReference type="Pfam" id="PF07669"/>
    </source>
</evidence>
<dbReference type="InterPro" id="IPR050953">
    <property type="entry name" value="N4_N6_ade-DNA_methylase"/>
</dbReference>
<proteinExistence type="predicted"/>
<dbReference type="PRINTS" id="PR00507">
    <property type="entry name" value="N12N6MTFRASE"/>
</dbReference>
<dbReference type="NCBIfam" id="NF033452">
    <property type="entry name" value="BREX_1_MTaseX"/>
    <property type="match status" value="1"/>
</dbReference>
<evidence type="ECO:0000313" key="9">
    <source>
        <dbReference type="Proteomes" id="UP001220478"/>
    </source>
</evidence>
<dbReference type="PROSITE" id="PS00092">
    <property type="entry name" value="N6_MTASE"/>
    <property type="match status" value="1"/>
</dbReference>
<gene>
    <name evidence="8" type="primary">pglX</name>
    <name evidence="8" type="ORF">PYS61_04795</name>
</gene>
<keyword evidence="4" id="KW-0949">S-adenosyl-L-methionine</keyword>
<name>A0ABY8C7C8_9FIRM</name>
<comment type="catalytic activity">
    <reaction evidence="5">
        <text>a 2'-deoxyadenosine in DNA + S-adenosyl-L-methionine = an N(6)-methyl-2'-deoxyadenosine in DNA + S-adenosyl-L-homocysteine + H(+)</text>
        <dbReference type="Rhea" id="RHEA:15197"/>
        <dbReference type="Rhea" id="RHEA-COMP:12418"/>
        <dbReference type="Rhea" id="RHEA-COMP:12419"/>
        <dbReference type="ChEBI" id="CHEBI:15378"/>
        <dbReference type="ChEBI" id="CHEBI:57856"/>
        <dbReference type="ChEBI" id="CHEBI:59789"/>
        <dbReference type="ChEBI" id="CHEBI:90615"/>
        <dbReference type="ChEBI" id="CHEBI:90616"/>
        <dbReference type="EC" id="2.1.1.72"/>
    </reaction>
</comment>
<dbReference type="Pfam" id="PF07669">
    <property type="entry name" value="Eco57I"/>
    <property type="match status" value="1"/>
</dbReference>
<keyword evidence="3 8" id="KW-0808">Transferase</keyword>
<sequence length="1212" mass="139544">MNKNAIKKFATEARRELISRVSQRALKYGISDTEVGNPNDDSVGGHLLSSNEKKQRAALIEQIKEKGYEQVIEEVAYTWFNRFSALRFMEVNGYLPTRVRVFTDENNAFKPQILTEAIHMELDGLDMEKVYAYKEANDDDELYKYLLITQCNALNSVLPGMFQKISDYTELLFPENLLREGSVVQQMIELIPEEDWKDAVQIIGWLYQYYNSEKKDDVFAALKKNVKITKENIPAATQLFTPDWIVRYMVENSLGRLWVEGHPNDVLKSNWKYYLEEAEQEPEVQAQLATIREEYKALKPEDILCIDPCSGSGHILAYMFDVLMQIYESYGYTTREAVASIVENNLYGLDIDDRAAQLSYFTVMMKACQYDKRFLRRKVQPHVFAIVESNHVDPDVVDYFCNGDAKLKEAMDTIISELHNAKEYGSIITVSQQDWDALYARFEEIEKNVHMHREVALRELLPLVQMAQALAQKYDVVVTNPPYMGASNMSAKLSDYVKKIYPDSKSDLFAVFIDRGNQMVVCNGINCMVTMQSWMFLSSFEKLREKCLRNKTIINLMHMENMVMGIAFGTAVTAFRNNHIPQYKGTYNYIKHKDIVDDVPKEFPIKVNRFAQVTTDNFSKIPGSPVAYWVSKRIVGTFGKEVLGDILTTREGMATADNDSFLRLWSEVSIDNIGFGCTDTLDAKEIGCTWFPYNKGGDYRKWYGNNDYVVNWENDGQLIRNNKDVKTGRIRSHNYNGGFAFRKGVTWSALSSSNISVRYADSGFLFDSKGAKGFAASEDELYYAMALINSKAGLNYLSFISPTIDFKVGDIIQIPLIRERIEDIIERSKRCVQISKIDWDSFETSWDFQRHPLLRNVSTIAEAFNQWHAECDNRFNQLKANEEELNRIFIDIYGLQDELTPEVADKDITVYRIFDSKEDVPESMKGSRYIRTKEDEVVSFISYAVGCMFGRYSLDVDGLAYAGGNYDSKYCRWIRQLGDKATEEIDENGKLIHGGWAGCTLCEYDGVRKDGKWIPASFAPDTDNIISICDDEYFDDDIVGRFVEFVKTVYGEDTLDENLKFIADALGVKGAPKEVIRNYFLNDFYADHCKIYQKRPIYWLFDSGKKNGFKALIYMHRYQPDTLARIRTDYVHEQQARYRTAIDDLDNRRANASTSERVKLNKQLKTLNDQATEIHAYEEKIHHLADQMISIDLDDGVKVNYAKFQDVLAKIK</sequence>
<dbReference type="PANTHER" id="PTHR33841:SF1">
    <property type="entry name" value="DNA METHYLTRANSFERASE A"/>
    <property type="match status" value="1"/>
</dbReference>
<dbReference type="GO" id="GO:0032259">
    <property type="term" value="P:methylation"/>
    <property type="evidence" value="ECO:0007669"/>
    <property type="project" value="UniProtKB-KW"/>
</dbReference>
<dbReference type="GO" id="GO:0009007">
    <property type="term" value="F:site-specific DNA-methyltransferase (adenine-specific) activity"/>
    <property type="evidence" value="ECO:0007669"/>
    <property type="project" value="UniProtKB-EC"/>
</dbReference>
<dbReference type="InterPro" id="IPR047939">
    <property type="entry name" value="BREX_1_PglX"/>
</dbReference>